<dbReference type="InterPro" id="IPR011250">
    <property type="entry name" value="OMP/PagP_B-barrel"/>
</dbReference>
<evidence type="ECO:0000313" key="2">
    <source>
        <dbReference type="EMBL" id="ACF47228.1"/>
    </source>
</evidence>
<evidence type="ECO:0000313" key="3">
    <source>
        <dbReference type="Proteomes" id="UP000002725"/>
    </source>
</evidence>
<proteinExistence type="predicted"/>
<feature type="signal peptide" evidence="1">
    <location>
        <begin position="1"/>
        <end position="20"/>
    </location>
</feature>
<keyword evidence="1" id="KW-0732">Signal</keyword>
<dbReference type="EMBL" id="CP001108">
    <property type="protein sequence ID" value="ACF47228.1"/>
    <property type="molecule type" value="Genomic_DNA"/>
</dbReference>
<gene>
    <name evidence="2" type="ordered locus">Paes_2226</name>
</gene>
<evidence type="ECO:0000256" key="1">
    <source>
        <dbReference type="SAM" id="SignalP"/>
    </source>
</evidence>
<dbReference type="HOGENOM" id="CLU_118029_0_0_10"/>
<dbReference type="SUPFAM" id="SSF56925">
    <property type="entry name" value="OMPA-like"/>
    <property type="match status" value="1"/>
</dbReference>
<dbReference type="InterPro" id="IPR018550">
    <property type="entry name" value="Lipid-A_deacylase-rel"/>
</dbReference>
<keyword evidence="3" id="KW-1185">Reference proteome</keyword>
<name>B4S6C6_PROA2</name>
<sequence length="196" mass="21586">MFSPVLLLLLLTLCSLDLFARDAMGPERSSFRLNEIGIGGGYASGRLIVSKDDFDVYPLYVRIGFDMSGAVGLSGSTSTLQLSFDPFVNAINAHESGIETGVTVFLRYFYPVSHDFSLFGEIGSGPMYLSIETDEQRNPGFNFLNQFGLGMQYKISEKLALNAAYRYRHLSHGGLRDNRNLGMDSFGVVGGISFLY</sequence>
<dbReference type="eggNOG" id="COG3637">
    <property type="taxonomic scope" value="Bacteria"/>
</dbReference>
<dbReference type="KEGG" id="paa:Paes_2226"/>
<dbReference type="STRING" id="290512.Paes_2226"/>
<reference evidence="2" key="1">
    <citation type="submission" date="2008-06" db="EMBL/GenBank/DDBJ databases">
        <title>Complete sequence of chromosome of Prosthecochloris aestuarii DSM 271.</title>
        <authorList>
            <consortium name="US DOE Joint Genome Institute"/>
            <person name="Lucas S."/>
            <person name="Copeland A."/>
            <person name="Lapidus A."/>
            <person name="Glavina del Rio T."/>
            <person name="Dalin E."/>
            <person name="Tice H."/>
            <person name="Bruce D."/>
            <person name="Goodwin L."/>
            <person name="Pitluck S."/>
            <person name="Schmutz J."/>
            <person name="Larimer F."/>
            <person name="Land M."/>
            <person name="Hauser L."/>
            <person name="Kyrpides N."/>
            <person name="Anderson I."/>
            <person name="Liu Z."/>
            <person name="Li T."/>
            <person name="Zhao F."/>
            <person name="Overmann J."/>
            <person name="Bryant D.A."/>
            <person name="Richardson P."/>
        </authorList>
    </citation>
    <scope>NUCLEOTIDE SEQUENCE [LARGE SCALE GENOMIC DNA]</scope>
    <source>
        <strain evidence="2">DSM 271</strain>
    </source>
</reference>
<protein>
    <recommendedName>
        <fullName evidence="4">Lipid A 3-O-deacylase-related protein</fullName>
    </recommendedName>
</protein>
<dbReference type="AlphaFoldDB" id="B4S6C6"/>
<accession>B4S6C6</accession>
<dbReference type="Gene3D" id="2.40.160.20">
    <property type="match status" value="1"/>
</dbReference>
<dbReference type="Proteomes" id="UP000002725">
    <property type="component" value="Chromosome"/>
</dbReference>
<dbReference type="Pfam" id="PF09411">
    <property type="entry name" value="PagL"/>
    <property type="match status" value="1"/>
</dbReference>
<feature type="chain" id="PRO_5002822593" description="Lipid A 3-O-deacylase-related protein" evidence="1">
    <location>
        <begin position="21"/>
        <end position="196"/>
    </location>
</feature>
<organism evidence="2 3">
    <name type="scientific">Prosthecochloris aestuarii (strain DSM 271 / SK 413)</name>
    <dbReference type="NCBI Taxonomy" id="290512"/>
    <lineage>
        <taxon>Bacteria</taxon>
        <taxon>Pseudomonadati</taxon>
        <taxon>Chlorobiota</taxon>
        <taxon>Chlorobiia</taxon>
        <taxon>Chlorobiales</taxon>
        <taxon>Chlorobiaceae</taxon>
        <taxon>Prosthecochloris</taxon>
    </lineage>
</organism>
<evidence type="ECO:0008006" key="4">
    <source>
        <dbReference type="Google" id="ProtNLM"/>
    </source>
</evidence>